<protein>
    <recommendedName>
        <fullName evidence="2">Glycosyl transferase CAP10 domain-containing protein</fullName>
    </recommendedName>
</protein>
<evidence type="ECO:0000259" key="2">
    <source>
        <dbReference type="SMART" id="SM00672"/>
    </source>
</evidence>
<feature type="chain" id="PRO_5033385348" description="Glycosyl transferase CAP10 domain-containing protein" evidence="1">
    <location>
        <begin position="20"/>
        <end position="408"/>
    </location>
</feature>
<comment type="caution">
    <text evidence="4">The sequence shown here is derived from an EMBL/GenBank/DDBJ whole genome shotgun (WGS) entry which is preliminary data.</text>
</comment>
<accession>A0A3M7IPL7</accession>
<feature type="signal peptide" evidence="1">
    <location>
        <begin position="1"/>
        <end position="19"/>
    </location>
</feature>
<dbReference type="OrthoDB" id="202415at2759"/>
<feature type="domain" description="Glycosyl transferase CAP10" evidence="2">
    <location>
        <begin position="159"/>
        <end position="389"/>
    </location>
</feature>
<sequence>MHPAFWKGLTALLILYVLGQHLGVRDRALQYHNKQRLTEQKPSHYHAHNTRPAKNSTWTYHWKEHRNNHALTDEQCDAAFPDLYFEIDRAASYWATRELNTQSLELYEGNEAGVRAHLEEGQLRIVQTRGMWREDFRQRIIAVLHQIYRALVAVESSEPFQDTEFTFVVDDFPLFPSNDSSQSAVFSFARNVKIESHEAVWLMPDFNFWAAVPSAGAFAEMQARARSHDARIEDKEQRLVWRGVEWTNPELRGALLNASVGRPWADVKSMTWGDTTKFLSLDEHCRYAFVVNTEGRSWSSRLTHLLNCDSVPVIHDMEWTAHYYHLLDAGVNYVPVRRDFSDLEKQIEYHLAHPQTSQRISDAARTTFRERYTSPAAEACYWRKLLRTWSGIAPRPERTPSIVFEEFL</sequence>
<evidence type="ECO:0000256" key="1">
    <source>
        <dbReference type="SAM" id="SignalP"/>
    </source>
</evidence>
<dbReference type="EMBL" id="QWIS01000160">
    <property type="protein sequence ID" value="RMZ03661.1"/>
    <property type="molecule type" value="Genomic_DNA"/>
</dbReference>
<dbReference type="VEuPathDB" id="FungiDB:BTJ68_05592"/>
<evidence type="ECO:0000313" key="6">
    <source>
        <dbReference type="Proteomes" id="UP000281677"/>
    </source>
</evidence>
<dbReference type="Proteomes" id="UP000281677">
    <property type="component" value="Unassembled WGS sequence"/>
</dbReference>
<reference evidence="5 6" key="1">
    <citation type="journal article" date="2018" name="BMC Genomics">
        <title>Genomic evidence for intraspecific hybridization in a clonal and extremely halotolerant yeast.</title>
        <authorList>
            <person name="Gostincar C."/>
            <person name="Stajich J.E."/>
            <person name="Zupancic J."/>
            <person name="Zalar P."/>
            <person name="Gunde-Cimerman N."/>
        </authorList>
    </citation>
    <scope>NUCLEOTIDE SEQUENCE [LARGE SCALE GENOMIC DNA]</scope>
    <source>
        <strain evidence="4 6">EXF-120</strain>
        <strain evidence="3 5">EXF-562</strain>
    </source>
</reference>
<dbReference type="Pfam" id="PF05686">
    <property type="entry name" value="Glyco_transf_90"/>
    <property type="match status" value="1"/>
</dbReference>
<dbReference type="EMBL" id="QWIT01000248">
    <property type="protein sequence ID" value="RMZ27445.1"/>
    <property type="molecule type" value="Genomic_DNA"/>
</dbReference>
<organism evidence="4 6">
    <name type="scientific">Hortaea werneckii</name>
    <name type="common">Black yeast</name>
    <name type="synonym">Cladosporium werneckii</name>
    <dbReference type="NCBI Taxonomy" id="91943"/>
    <lineage>
        <taxon>Eukaryota</taxon>
        <taxon>Fungi</taxon>
        <taxon>Dikarya</taxon>
        <taxon>Ascomycota</taxon>
        <taxon>Pezizomycotina</taxon>
        <taxon>Dothideomycetes</taxon>
        <taxon>Dothideomycetidae</taxon>
        <taxon>Mycosphaerellales</taxon>
        <taxon>Teratosphaeriaceae</taxon>
        <taxon>Hortaea</taxon>
    </lineage>
</organism>
<dbReference type="InterPro" id="IPR051091">
    <property type="entry name" value="O-Glucosyltr/Glycosyltrsf_90"/>
</dbReference>
<dbReference type="SMART" id="SM00672">
    <property type="entry name" value="CAP10"/>
    <property type="match status" value="1"/>
</dbReference>
<gene>
    <name evidence="4" type="ORF">D0859_08474</name>
    <name evidence="3" type="ORF">D0860_06710</name>
</gene>
<keyword evidence="1" id="KW-0732">Signal</keyword>
<dbReference type="PANTHER" id="PTHR12203">
    <property type="entry name" value="KDEL LYS-ASP-GLU-LEU CONTAINING - RELATED"/>
    <property type="match status" value="1"/>
</dbReference>
<dbReference type="InterPro" id="IPR006598">
    <property type="entry name" value="CAP10"/>
</dbReference>
<evidence type="ECO:0000313" key="3">
    <source>
        <dbReference type="EMBL" id="RMZ03661.1"/>
    </source>
</evidence>
<dbReference type="AlphaFoldDB" id="A0A3M7IPL7"/>
<proteinExistence type="predicted"/>
<evidence type="ECO:0000313" key="4">
    <source>
        <dbReference type="EMBL" id="RMZ27445.1"/>
    </source>
</evidence>
<name>A0A3M7IPL7_HORWE</name>
<evidence type="ECO:0000313" key="5">
    <source>
        <dbReference type="Proteomes" id="UP000280598"/>
    </source>
</evidence>
<dbReference type="PANTHER" id="PTHR12203:SF107">
    <property type="entry name" value="GLYCOSYL TRANSFERASE CAP10 DOMAIN-CONTAINING PROTEIN"/>
    <property type="match status" value="1"/>
</dbReference>
<dbReference type="Proteomes" id="UP000280598">
    <property type="component" value="Unassembled WGS sequence"/>
</dbReference>